<organism evidence="1">
    <name type="scientific">Culex pipiens</name>
    <name type="common">House mosquito</name>
    <dbReference type="NCBI Taxonomy" id="7175"/>
    <lineage>
        <taxon>Eukaryota</taxon>
        <taxon>Metazoa</taxon>
        <taxon>Ecdysozoa</taxon>
        <taxon>Arthropoda</taxon>
        <taxon>Hexapoda</taxon>
        <taxon>Insecta</taxon>
        <taxon>Pterygota</taxon>
        <taxon>Neoptera</taxon>
        <taxon>Endopterygota</taxon>
        <taxon>Diptera</taxon>
        <taxon>Nematocera</taxon>
        <taxon>Culicoidea</taxon>
        <taxon>Culicidae</taxon>
        <taxon>Culicinae</taxon>
        <taxon>Culicini</taxon>
        <taxon>Culex</taxon>
        <taxon>Culex</taxon>
    </lineage>
</organism>
<sequence length="101" mass="11940">MFNNPTRCNFFDRFSPFFINSLNNSKYTLYVFPSSTKNGYSPVLSSKCPFVFCAKKHFLLFSRNYLQTQLRTLPLGDGPPDWWDLPPIRTIREGRVVRFEF</sequence>
<evidence type="ECO:0000313" key="1">
    <source>
        <dbReference type="EMBL" id="CAG6558500.1"/>
    </source>
</evidence>
<protein>
    <submittedName>
        <fullName evidence="1">(northern house mosquito) hypothetical protein</fullName>
    </submittedName>
</protein>
<dbReference type="EMBL" id="HBUE01154768">
    <property type="protein sequence ID" value="CAG6507171.1"/>
    <property type="molecule type" value="Transcribed_RNA"/>
</dbReference>
<dbReference type="EMBL" id="HBUE01259818">
    <property type="protein sequence ID" value="CAG6558500.1"/>
    <property type="molecule type" value="Transcribed_RNA"/>
</dbReference>
<proteinExistence type="predicted"/>
<dbReference type="AlphaFoldDB" id="A0A8D8IP53"/>
<name>A0A8D8IP53_CULPI</name>
<accession>A0A8D8IP53</accession>
<reference evidence="1" key="1">
    <citation type="submission" date="2021-05" db="EMBL/GenBank/DDBJ databases">
        <authorList>
            <person name="Alioto T."/>
            <person name="Alioto T."/>
            <person name="Gomez Garrido J."/>
        </authorList>
    </citation>
    <scope>NUCLEOTIDE SEQUENCE</scope>
</reference>